<comment type="similarity">
    <text evidence="2">Belongs to the binding-protein-dependent transport system permease family. FecCD subfamily.</text>
</comment>
<feature type="transmembrane region" description="Helical" evidence="8">
    <location>
        <begin position="67"/>
        <end position="89"/>
    </location>
</feature>
<evidence type="ECO:0000256" key="5">
    <source>
        <dbReference type="ARBA" id="ARBA00022692"/>
    </source>
</evidence>
<evidence type="ECO:0000256" key="4">
    <source>
        <dbReference type="ARBA" id="ARBA00022475"/>
    </source>
</evidence>
<feature type="transmembrane region" description="Helical" evidence="8">
    <location>
        <begin position="261"/>
        <end position="283"/>
    </location>
</feature>
<dbReference type="PANTHER" id="PTHR30472">
    <property type="entry name" value="FERRIC ENTEROBACTIN TRANSPORT SYSTEM PERMEASE PROTEIN"/>
    <property type="match status" value="1"/>
</dbReference>
<dbReference type="GO" id="GO:0022857">
    <property type="term" value="F:transmembrane transporter activity"/>
    <property type="evidence" value="ECO:0007669"/>
    <property type="project" value="InterPro"/>
</dbReference>
<feature type="transmembrane region" description="Helical" evidence="8">
    <location>
        <begin position="213"/>
        <end position="235"/>
    </location>
</feature>
<keyword evidence="4" id="KW-1003">Cell membrane</keyword>
<evidence type="ECO:0000256" key="3">
    <source>
        <dbReference type="ARBA" id="ARBA00022448"/>
    </source>
</evidence>
<evidence type="ECO:0000313" key="10">
    <source>
        <dbReference type="Proteomes" id="UP000004095"/>
    </source>
</evidence>
<dbReference type="CDD" id="cd06550">
    <property type="entry name" value="TM_ABC_iron-siderophores_like"/>
    <property type="match status" value="1"/>
</dbReference>
<dbReference type="GO" id="GO:0005886">
    <property type="term" value="C:plasma membrane"/>
    <property type="evidence" value="ECO:0007669"/>
    <property type="project" value="UniProtKB-SubCell"/>
</dbReference>
<dbReference type="PANTHER" id="PTHR30472:SF41">
    <property type="entry name" value="TRANSPORT SYSTEM PERMEASE PROTEIN"/>
    <property type="match status" value="1"/>
</dbReference>
<evidence type="ECO:0000256" key="8">
    <source>
        <dbReference type="SAM" id="Phobius"/>
    </source>
</evidence>
<dbReference type="Pfam" id="PF01032">
    <property type="entry name" value="FecCD"/>
    <property type="match status" value="1"/>
</dbReference>
<gene>
    <name evidence="9" type="ORF">M23134_05097</name>
</gene>
<dbReference type="RefSeq" id="WP_002693310.1">
    <property type="nucleotide sequence ID" value="NZ_AAWS01000002.1"/>
</dbReference>
<dbReference type="OrthoDB" id="9811721at2"/>
<evidence type="ECO:0000313" key="9">
    <source>
        <dbReference type="EMBL" id="EAY31591.1"/>
    </source>
</evidence>
<accession>A1ZD52</accession>
<keyword evidence="5 8" id="KW-0812">Transmembrane</keyword>
<comment type="caution">
    <text evidence="9">The sequence shown here is derived from an EMBL/GenBank/DDBJ whole genome shotgun (WGS) entry which is preliminary data.</text>
</comment>
<proteinExistence type="inferred from homology"/>
<keyword evidence="3" id="KW-0813">Transport</keyword>
<protein>
    <submittedName>
        <fullName evidence="9">Permease protein of iron(III) ABC transporter</fullName>
    </submittedName>
</protein>
<dbReference type="eggNOG" id="COG0609">
    <property type="taxonomic scope" value="Bacteria"/>
</dbReference>
<dbReference type="Gene3D" id="1.10.3470.10">
    <property type="entry name" value="ABC transporter involved in vitamin B12 uptake, BtuC"/>
    <property type="match status" value="1"/>
</dbReference>
<feature type="transmembrane region" description="Helical" evidence="8">
    <location>
        <begin position="142"/>
        <end position="163"/>
    </location>
</feature>
<feature type="transmembrane region" description="Helical" evidence="8">
    <location>
        <begin position="330"/>
        <end position="351"/>
    </location>
</feature>
<dbReference type="InterPro" id="IPR037294">
    <property type="entry name" value="ABC_BtuC-like"/>
</dbReference>
<reference evidence="9 10" key="1">
    <citation type="submission" date="2007-01" db="EMBL/GenBank/DDBJ databases">
        <authorList>
            <person name="Haygood M."/>
            <person name="Podell S."/>
            <person name="Anderson C."/>
            <person name="Hopkinson B."/>
            <person name="Roe K."/>
            <person name="Barbeau K."/>
            <person name="Gaasterland T."/>
            <person name="Ferriera S."/>
            <person name="Johnson J."/>
            <person name="Kravitz S."/>
            <person name="Beeson K."/>
            <person name="Sutton G."/>
            <person name="Rogers Y.-H."/>
            <person name="Friedman R."/>
            <person name="Frazier M."/>
            <person name="Venter J.C."/>
        </authorList>
    </citation>
    <scope>NUCLEOTIDE SEQUENCE [LARGE SCALE GENOMIC DNA]</scope>
    <source>
        <strain evidence="9 10">ATCC 23134</strain>
    </source>
</reference>
<dbReference type="EMBL" id="AAWS01000002">
    <property type="protein sequence ID" value="EAY31591.1"/>
    <property type="molecule type" value="Genomic_DNA"/>
</dbReference>
<dbReference type="InterPro" id="IPR000522">
    <property type="entry name" value="ABC_transptr_permease_BtuC"/>
</dbReference>
<evidence type="ECO:0000256" key="6">
    <source>
        <dbReference type="ARBA" id="ARBA00022989"/>
    </source>
</evidence>
<feature type="transmembrane region" description="Helical" evidence="8">
    <location>
        <begin position="170"/>
        <end position="193"/>
    </location>
</feature>
<organism evidence="9 10">
    <name type="scientific">Microscilla marina ATCC 23134</name>
    <dbReference type="NCBI Taxonomy" id="313606"/>
    <lineage>
        <taxon>Bacteria</taxon>
        <taxon>Pseudomonadati</taxon>
        <taxon>Bacteroidota</taxon>
        <taxon>Cytophagia</taxon>
        <taxon>Cytophagales</taxon>
        <taxon>Microscillaceae</taxon>
        <taxon>Microscilla</taxon>
    </lineage>
</organism>
<evidence type="ECO:0000256" key="1">
    <source>
        <dbReference type="ARBA" id="ARBA00004651"/>
    </source>
</evidence>
<sequence>MSTKTSEHHLWAKKTTLRHTGLLVGLATALVVVFVIDLTLGSVAIPLKQIIQIIAGQDSGNFAWNNIIHQIRVPQAITAMLAGAALSLGGLQMQTLFRNPLAGPSILGITAGSSLGVAVIMLASGSVIGVTSIVSTGLLSSWLIVMAAVTGSAMVLALVLLVSLRIRDNVVVLIVGMMVGNITIALVSVWQYFSEPEQIQDYLMWTFGSLGGVTHHHLMVLSMAVGAGIVVSLLITKTLNTLLLGENYAQSLGLSIRRSRILVIAVTSLLAGSVTAFCGPIGFVGIAVPHLTRSLLNSSDHRLLVPAVCMLGAVLMLICDIIAKVPGSHVTLPINAVTALVGAPVVIFVIVKRRNLRASF</sequence>
<feature type="transmembrane region" description="Helical" evidence="8">
    <location>
        <begin position="303"/>
        <end position="323"/>
    </location>
</feature>
<evidence type="ECO:0000256" key="2">
    <source>
        <dbReference type="ARBA" id="ARBA00007935"/>
    </source>
</evidence>
<dbReference type="AlphaFoldDB" id="A1ZD52"/>
<name>A1ZD52_MICM2</name>
<keyword evidence="6 8" id="KW-1133">Transmembrane helix</keyword>
<dbReference type="Proteomes" id="UP000004095">
    <property type="component" value="Unassembled WGS sequence"/>
</dbReference>
<evidence type="ECO:0000256" key="7">
    <source>
        <dbReference type="ARBA" id="ARBA00023136"/>
    </source>
</evidence>
<feature type="transmembrane region" description="Helical" evidence="8">
    <location>
        <begin position="101"/>
        <end position="122"/>
    </location>
</feature>
<dbReference type="SUPFAM" id="SSF81345">
    <property type="entry name" value="ABC transporter involved in vitamin B12 uptake, BtuC"/>
    <property type="match status" value="1"/>
</dbReference>
<keyword evidence="10" id="KW-1185">Reference proteome</keyword>
<feature type="transmembrane region" description="Helical" evidence="8">
    <location>
        <begin position="21"/>
        <end position="47"/>
    </location>
</feature>
<comment type="subcellular location">
    <subcellularLocation>
        <location evidence="1">Cell membrane</location>
        <topology evidence="1">Multi-pass membrane protein</topology>
    </subcellularLocation>
</comment>
<keyword evidence="7 8" id="KW-0472">Membrane</keyword>
<dbReference type="GO" id="GO:0033214">
    <property type="term" value="P:siderophore-iron import into cell"/>
    <property type="evidence" value="ECO:0007669"/>
    <property type="project" value="TreeGrafter"/>
</dbReference>